<evidence type="ECO:0000313" key="4">
    <source>
        <dbReference type="EMBL" id="TPE51477.1"/>
    </source>
</evidence>
<dbReference type="InterPro" id="IPR000551">
    <property type="entry name" value="MerR-type_HTH_dom"/>
</dbReference>
<dbReference type="GO" id="GO:0003677">
    <property type="term" value="F:DNA binding"/>
    <property type="evidence" value="ECO:0007669"/>
    <property type="project" value="UniProtKB-KW"/>
</dbReference>
<dbReference type="OrthoDB" id="9810140at2"/>
<organism evidence="4 5">
    <name type="scientific">Amaricoccus solimangrovi</name>
    <dbReference type="NCBI Taxonomy" id="2589815"/>
    <lineage>
        <taxon>Bacteria</taxon>
        <taxon>Pseudomonadati</taxon>
        <taxon>Pseudomonadota</taxon>
        <taxon>Alphaproteobacteria</taxon>
        <taxon>Rhodobacterales</taxon>
        <taxon>Paracoccaceae</taxon>
        <taxon>Amaricoccus</taxon>
    </lineage>
</organism>
<dbReference type="RefSeq" id="WP_140453913.1">
    <property type="nucleotide sequence ID" value="NZ_VFRP01000007.1"/>
</dbReference>
<feature type="region of interest" description="Disordered" evidence="2">
    <location>
        <begin position="89"/>
        <end position="180"/>
    </location>
</feature>
<dbReference type="GO" id="GO:0003700">
    <property type="term" value="F:DNA-binding transcription factor activity"/>
    <property type="evidence" value="ECO:0007669"/>
    <property type="project" value="InterPro"/>
</dbReference>
<dbReference type="PANTHER" id="PTHR30204:SF15">
    <property type="entry name" value="BLL5018 PROTEIN"/>
    <property type="match status" value="1"/>
</dbReference>
<feature type="domain" description="HTH merR-type" evidence="3">
    <location>
        <begin position="10"/>
        <end position="78"/>
    </location>
</feature>
<proteinExistence type="predicted"/>
<feature type="compositionally biased region" description="Pro residues" evidence="2">
    <location>
        <begin position="117"/>
        <end position="133"/>
    </location>
</feature>
<sequence length="215" mass="22663">MDKSPEAFRTISEVAETLDVPPHVLRFWETRFTQVKPVKRGGGRRYYRPEDVRLLRGIRGLLYDDGMTIKGVQKILRERGIRHVIGLGTPGGKEPGGAAHPFAPHATPAALSATPAPAEPAPRAAPEPAPEPAPLDAEAAAPGAPFETTLLAPAPAPAREPEPMPETVIETETTSELLPDPVAALPAGPGRKAAIAALVAELEALRAVMAGDAER</sequence>
<evidence type="ECO:0000313" key="5">
    <source>
        <dbReference type="Proteomes" id="UP000319255"/>
    </source>
</evidence>
<dbReference type="Proteomes" id="UP000319255">
    <property type="component" value="Unassembled WGS sequence"/>
</dbReference>
<dbReference type="SUPFAM" id="SSF46955">
    <property type="entry name" value="Putative DNA-binding domain"/>
    <property type="match status" value="1"/>
</dbReference>
<dbReference type="SMART" id="SM00422">
    <property type="entry name" value="HTH_MERR"/>
    <property type="match status" value="1"/>
</dbReference>
<gene>
    <name evidence="4" type="ORF">FJM51_09580</name>
</gene>
<comment type="caution">
    <text evidence="4">The sequence shown here is derived from an EMBL/GenBank/DDBJ whole genome shotgun (WGS) entry which is preliminary data.</text>
</comment>
<evidence type="ECO:0000256" key="2">
    <source>
        <dbReference type="SAM" id="MobiDB-lite"/>
    </source>
</evidence>
<feature type="compositionally biased region" description="Low complexity" evidence="2">
    <location>
        <begin position="96"/>
        <end position="116"/>
    </location>
</feature>
<accession>A0A501WVR5</accession>
<protein>
    <submittedName>
        <fullName evidence="4">MerR family transcriptional regulator</fullName>
    </submittedName>
</protein>
<dbReference type="AlphaFoldDB" id="A0A501WVR5"/>
<dbReference type="EMBL" id="VFRP01000007">
    <property type="protein sequence ID" value="TPE51477.1"/>
    <property type="molecule type" value="Genomic_DNA"/>
</dbReference>
<keyword evidence="1" id="KW-0238">DNA-binding</keyword>
<dbReference type="PANTHER" id="PTHR30204">
    <property type="entry name" value="REDOX-CYCLING DRUG-SENSING TRANSCRIPTIONAL ACTIVATOR SOXR"/>
    <property type="match status" value="1"/>
</dbReference>
<reference evidence="4 5" key="1">
    <citation type="submission" date="2019-06" db="EMBL/GenBank/DDBJ databases">
        <title>A novel bacterium of genus Amaricoccus, isolated from marine sediment.</title>
        <authorList>
            <person name="Huang H."/>
            <person name="Mo K."/>
            <person name="Hu Y."/>
        </authorList>
    </citation>
    <scope>NUCLEOTIDE SEQUENCE [LARGE SCALE GENOMIC DNA]</scope>
    <source>
        <strain evidence="4 5">HB172011</strain>
    </source>
</reference>
<name>A0A501WVR5_9RHOB</name>
<dbReference type="Gene3D" id="1.10.1660.10">
    <property type="match status" value="1"/>
</dbReference>
<dbReference type="Pfam" id="PF13411">
    <property type="entry name" value="MerR_1"/>
    <property type="match status" value="1"/>
</dbReference>
<dbReference type="InterPro" id="IPR009061">
    <property type="entry name" value="DNA-bd_dom_put_sf"/>
</dbReference>
<dbReference type="PROSITE" id="PS50937">
    <property type="entry name" value="HTH_MERR_2"/>
    <property type="match status" value="1"/>
</dbReference>
<keyword evidence="5" id="KW-1185">Reference proteome</keyword>
<dbReference type="CDD" id="cd04765">
    <property type="entry name" value="HTH_MlrA-like_sg2"/>
    <property type="match status" value="1"/>
</dbReference>
<feature type="compositionally biased region" description="Low complexity" evidence="2">
    <location>
        <begin position="134"/>
        <end position="153"/>
    </location>
</feature>
<dbReference type="InterPro" id="IPR047057">
    <property type="entry name" value="MerR_fam"/>
</dbReference>
<evidence type="ECO:0000259" key="3">
    <source>
        <dbReference type="PROSITE" id="PS50937"/>
    </source>
</evidence>
<evidence type="ECO:0000256" key="1">
    <source>
        <dbReference type="ARBA" id="ARBA00023125"/>
    </source>
</evidence>